<keyword evidence="3" id="KW-1185">Reference proteome</keyword>
<dbReference type="PANTHER" id="PTHR42892">
    <property type="entry name" value="GLUCOSAMINE-6-PHOSPHATE DEAMINASE-LIKE PROTEIN BT_0258-RELATED"/>
    <property type="match status" value="1"/>
</dbReference>
<comment type="caution">
    <text evidence="2">The sequence shown here is derived from an EMBL/GenBank/DDBJ whole genome shotgun (WGS) entry which is preliminary data.</text>
</comment>
<dbReference type="InterPro" id="IPR018321">
    <property type="entry name" value="Glucosamine6P_isomerase_CS"/>
</dbReference>
<feature type="domain" description="Glucosamine/galactosamine-6-phosphate isomerase" evidence="1">
    <location>
        <begin position="27"/>
        <end position="223"/>
    </location>
</feature>
<evidence type="ECO:0000313" key="3">
    <source>
        <dbReference type="Proteomes" id="UP000003416"/>
    </source>
</evidence>
<dbReference type="SUPFAM" id="SSF100950">
    <property type="entry name" value="NagB/RpiA/CoA transferase-like"/>
    <property type="match status" value="1"/>
</dbReference>
<dbReference type="GO" id="GO:0005975">
    <property type="term" value="P:carbohydrate metabolic process"/>
    <property type="evidence" value="ECO:0007669"/>
    <property type="project" value="InterPro"/>
</dbReference>
<dbReference type="GO" id="GO:0006044">
    <property type="term" value="P:N-acetylglucosamine metabolic process"/>
    <property type="evidence" value="ECO:0007669"/>
    <property type="project" value="InterPro"/>
</dbReference>
<dbReference type="Gene3D" id="3.40.50.1360">
    <property type="match status" value="1"/>
</dbReference>
<dbReference type="PROSITE" id="PS01161">
    <property type="entry name" value="GLC_GALNAC_ISOMERASE"/>
    <property type="match status" value="1"/>
</dbReference>
<dbReference type="Pfam" id="PF01182">
    <property type="entry name" value="Glucosamine_iso"/>
    <property type="match status" value="1"/>
</dbReference>
<dbReference type="EMBL" id="AFBN01000022">
    <property type="protein sequence ID" value="EGF58439.1"/>
    <property type="molecule type" value="Genomic_DNA"/>
</dbReference>
<reference evidence="2 3" key="1">
    <citation type="submission" date="2011-02" db="EMBL/GenBank/DDBJ databases">
        <authorList>
            <person name="Weinstock G."/>
            <person name="Sodergren E."/>
            <person name="Clifton S."/>
            <person name="Fulton L."/>
            <person name="Fulton B."/>
            <person name="Courtney L."/>
            <person name="Fronick C."/>
            <person name="Harrison M."/>
            <person name="Strong C."/>
            <person name="Farmer C."/>
            <person name="Delahaunty K."/>
            <person name="Markovic C."/>
            <person name="Hall O."/>
            <person name="Minx P."/>
            <person name="Tomlinson C."/>
            <person name="Mitreva M."/>
            <person name="Hou S."/>
            <person name="Chen J."/>
            <person name="Wollam A."/>
            <person name="Pepin K.H."/>
            <person name="Johnson M."/>
            <person name="Bhonagiri V."/>
            <person name="Zhang X."/>
            <person name="Suruliraj S."/>
            <person name="Warren W."/>
            <person name="Chinwalla A."/>
            <person name="Mardis E.R."/>
            <person name="Wilson R.K."/>
        </authorList>
    </citation>
    <scope>NUCLEOTIDE SEQUENCE [LARGE SCALE GENOMIC DNA]</scope>
    <source>
        <strain evidence="2 3">YIT 12057</strain>
    </source>
</reference>
<dbReference type="STRING" id="763034.HMPREF9446_01240"/>
<evidence type="ECO:0000313" key="2">
    <source>
        <dbReference type="EMBL" id="EGF58439.1"/>
    </source>
</evidence>
<evidence type="ECO:0000259" key="1">
    <source>
        <dbReference type="Pfam" id="PF01182"/>
    </source>
</evidence>
<gene>
    <name evidence="2" type="ORF">HMPREF9446_01240</name>
</gene>
<dbReference type="InterPro" id="IPR006148">
    <property type="entry name" value="Glc/Gal-6P_isomerase"/>
</dbReference>
<accession>F3PR91</accession>
<organism evidence="2 3">
    <name type="scientific">Bacteroides fluxus YIT 12057</name>
    <dbReference type="NCBI Taxonomy" id="763034"/>
    <lineage>
        <taxon>Bacteria</taxon>
        <taxon>Pseudomonadati</taxon>
        <taxon>Bacteroidota</taxon>
        <taxon>Bacteroidia</taxon>
        <taxon>Bacteroidales</taxon>
        <taxon>Bacteroidaceae</taxon>
        <taxon>Bacteroides</taxon>
    </lineage>
</organism>
<dbReference type="GO" id="GO:0004342">
    <property type="term" value="F:glucosamine-6-phosphate deaminase activity"/>
    <property type="evidence" value="ECO:0007669"/>
    <property type="project" value="InterPro"/>
</dbReference>
<name>F3PR91_9BACE</name>
<dbReference type="InterPro" id="IPR037171">
    <property type="entry name" value="NagB/RpiA_transferase-like"/>
</dbReference>
<dbReference type="RefSeq" id="WP_009124471.1">
    <property type="nucleotide sequence ID" value="NZ_GL882621.1"/>
</dbReference>
<dbReference type="PANTHER" id="PTHR42892:SF1">
    <property type="entry name" value="GLUCOSAMINE-6-PHOSPHATE ISOMERASE"/>
    <property type="match status" value="1"/>
</dbReference>
<dbReference type="eggNOG" id="COG0363">
    <property type="taxonomic scope" value="Bacteria"/>
</dbReference>
<protein>
    <submittedName>
        <fullName evidence="2">Putative glucosamine-6-phosphate deaminase</fullName>
    </submittedName>
</protein>
<dbReference type="GeneID" id="86048944"/>
<dbReference type="AlphaFoldDB" id="F3PR91"/>
<dbReference type="InterPro" id="IPR052960">
    <property type="entry name" value="GlcN6P_deaminase-like"/>
</dbReference>
<proteinExistence type="predicted"/>
<dbReference type="HOGENOM" id="CLU_049611_1_1_10"/>
<sequence>MITVTKNEKEFDCTAAWRVIGQILNKPESVIGLSTGRTTGNLHRLIGEIYSQYPFKVDSATFLGLDEVTNVPREYAGACYTMLKTELMDALGVREENFLMLPTVSDDFEKACKDFQQEIARRGGIDLLILGLGENGHLGFNQPGNPFDTETWVTDMHAELEVRIRKETNTPPEKKLGGITLGIKNIMQTRRIVLVAKGANKTDIVKEMLEGPVTTDVPASILQLHPNCEFLLDGEAAAKLSCLTTGPHK</sequence>
<dbReference type="Proteomes" id="UP000003416">
    <property type="component" value="Unassembled WGS sequence"/>
</dbReference>